<evidence type="ECO:0000256" key="2">
    <source>
        <dbReference type="ARBA" id="ARBA00022764"/>
    </source>
</evidence>
<organism evidence="8 9">
    <name type="scientific">Candidatus Pantoea edessiphila</name>
    <dbReference type="NCBI Taxonomy" id="2044610"/>
    <lineage>
        <taxon>Bacteria</taxon>
        <taxon>Pseudomonadati</taxon>
        <taxon>Pseudomonadota</taxon>
        <taxon>Gammaproteobacteria</taxon>
        <taxon>Enterobacterales</taxon>
        <taxon>Erwiniaceae</taxon>
        <taxon>Pantoea</taxon>
    </lineage>
</organism>
<name>A0A2P5SW72_9GAMM</name>
<evidence type="ECO:0000256" key="5">
    <source>
        <dbReference type="ARBA" id="ARBA00023235"/>
    </source>
</evidence>
<keyword evidence="4" id="KW-0143">Chaperone</keyword>
<comment type="caution">
    <text evidence="8">The sequence shown here is derived from an EMBL/GenBank/DDBJ whole genome shotgun (WGS) entry which is preliminary data.</text>
</comment>
<dbReference type="Pfam" id="PF09312">
    <property type="entry name" value="SurA_N"/>
    <property type="match status" value="1"/>
</dbReference>
<keyword evidence="5 6" id="KW-0413">Isomerase</keyword>
<dbReference type="PANTHER" id="PTHR47637:SF1">
    <property type="entry name" value="CHAPERONE SURA"/>
    <property type="match status" value="1"/>
</dbReference>
<dbReference type="InterPro" id="IPR015391">
    <property type="entry name" value="SurA_N"/>
</dbReference>
<evidence type="ECO:0000313" key="8">
    <source>
        <dbReference type="EMBL" id="PPI86589.1"/>
    </source>
</evidence>
<dbReference type="InterPro" id="IPR027304">
    <property type="entry name" value="Trigger_fact/SurA_dom_sf"/>
</dbReference>
<feature type="domain" description="PpiC" evidence="7">
    <location>
        <begin position="170"/>
        <end position="268"/>
    </location>
</feature>
<keyword evidence="1" id="KW-0732">Signal</keyword>
<dbReference type="PANTHER" id="PTHR47637">
    <property type="entry name" value="CHAPERONE SURA"/>
    <property type="match status" value="1"/>
</dbReference>
<accession>A0A2P5SW72</accession>
<keyword evidence="9" id="KW-1185">Reference proteome</keyword>
<evidence type="ECO:0000259" key="7">
    <source>
        <dbReference type="PROSITE" id="PS50198"/>
    </source>
</evidence>
<evidence type="ECO:0000256" key="1">
    <source>
        <dbReference type="ARBA" id="ARBA00022729"/>
    </source>
</evidence>
<keyword evidence="2" id="KW-0574">Periplasm</keyword>
<keyword evidence="3 6" id="KW-0697">Rotamase</keyword>
<dbReference type="InterPro" id="IPR050280">
    <property type="entry name" value="OMP_Chaperone_SurA"/>
</dbReference>
<dbReference type="AlphaFoldDB" id="A0A2P5SW72"/>
<dbReference type="Pfam" id="PF00639">
    <property type="entry name" value="Rotamase"/>
    <property type="match status" value="1"/>
</dbReference>
<proteinExistence type="predicted"/>
<dbReference type="Gene3D" id="1.10.4030.10">
    <property type="entry name" value="Porin chaperone SurA, peptide-binding domain"/>
    <property type="match status" value="1"/>
</dbReference>
<dbReference type="Gene3D" id="3.10.50.40">
    <property type="match status" value="1"/>
</dbReference>
<dbReference type="SUPFAM" id="SSF109998">
    <property type="entry name" value="Triger factor/SurA peptide-binding domain-like"/>
    <property type="match status" value="1"/>
</dbReference>
<dbReference type="EMBL" id="PDKU01000002">
    <property type="protein sequence ID" value="PPI86589.1"/>
    <property type="molecule type" value="Genomic_DNA"/>
</dbReference>
<dbReference type="PROSITE" id="PS50198">
    <property type="entry name" value="PPIC_PPIASE_2"/>
    <property type="match status" value="1"/>
</dbReference>
<dbReference type="Proteomes" id="UP000296144">
    <property type="component" value="Unassembled WGS sequence"/>
</dbReference>
<evidence type="ECO:0000256" key="3">
    <source>
        <dbReference type="ARBA" id="ARBA00023110"/>
    </source>
</evidence>
<dbReference type="OrthoDB" id="14196at2"/>
<reference evidence="8 9" key="1">
    <citation type="journal article" date="2018" name="Genome Biol. Evol.">
        <title>Cladogenesis and Genomic Streamlining in Extracellular Endosymbionts of Tropical Stink Bugs.</title>
        <authorList>
            <person name="Otero-Bravo A."/>
            <person name="Goffredi S."/>
            <person name="Sabree Z.L."/>
        </authorList>
    </citation>
    <scope>NUCLEOTIDE SEQUENCE [LARGE SCALE GENOMIC DNA]</scope>
    <source>
        <strain evidence="8 9">SoEL</strain>
    </source>
</reference>
<gene>
    <name evidence="8" type="ORF">CRV10_01965</name>
</gene>
<evidence type="ECO:0000256" key="6">
    <source>
        <dbReference type="PROSITE-ProRule" id="PRU00278"/>
    </source>
</evidence>
<dbReference type="GO" id="GO:0003755">
    <property type="term" value="F:peptidyl-prolyl cis-trans isomerase activity"/>
    <property type="evidence" value="ECO:0007669"/>
    <property type="project" value="UniProtKB-KW"/>
</dbReference>
<sequence>MKKLGILIINILISLNLFAATKLEDKIAVIVNNDIILESEITSYIQRLKSEFYLEGEQFPDYDALRNQIIQKKIVDTIIFQMAKQIGLMVTNDKIDMIIKKISTMHHTSMNQFFETLSRNNIDYDSYRKQIKKQIIVSIISSKELINRIIVYPQEITRLANQVFLNKFNEREINLSQVIVPLPENPNKHQLYEKENIARNLVIKLKRNNNIYELKKNIPYSINIENMGWSKIKKIPSIFVKEIMNSKKGDIVGPIRSGIGFHILKINDLDSNNNITSNDMQIKVFFKKLNSDTIKKKKFLIQLKDIISKFNSKEINLKNTIKQLYKNLFFVDKNINSRWILFNNSSVQNINNTLKNLKNNQITQPIFFNSGWYILYKSDMNTISNHNTIQKKLSFMNIINNKIYEELEYLIQQKISKSYIKIIKHNND</sequence>
<evidence type="ECO:0000313" key="9">
    <source>
        <dbReference type="Proteomes" id="UP000296144"/>
    </source>
</evidence>
<protein>
    <recommendedName>
        <fullName evidence="7">PpiC domain-containing protein</fullName>
    </recommendedName>
</protein>
<dbReference type="InterPro" id="IPR000297">
    <property type="entry name" value="PPIase_PpiC"/>
</dbReference>
<dbReference type="SUPFAM" id="SSF54534">
    <property type="entry name" value="FKBP-like"/>
    <property type="match status" value="1"/>
</dbReference>
<dbReference type="InterPro" id="IPR046357">
    <property type="entry name" value="PPIase_dom_sf"/>
</dbReference>
<evidence type="ECO:0000256" key="4">
    <source>
        <dbReference type="ARBA" id="ARBA00023186"/>
    </source>
</evidence>